<dbReference type="InterPro" id="IPR052709">
    <property type="entry name" value="Transposase-MT_Hybrid"/>
</dbReference>
<proteinExistence type="predicted"/>
<protein>
    <submittedName>
        <fullName evidence="3">Transposase</fullName>
    </submittedName>
</protein>
<evidence type="ECO:0000313" key="3">
    <source>
        <dbReference type="EMBL" id="CAP20050.1"/>
    </source>
</evidence>
<reference evidence="3" key="3">
    <citation type="journal article" date="2008" name="Mol. Phylogenet. Evol.">
        <title>Widespread occurence of mariner transposons in coastal crabs.</title>
        <authorList>
            <person name="Bui Q.T."/>
            <person name="Casse N."/>
            <person name="Leignel V."/>
            <person name="Nicolas V."/>
            <person name="Chenais B."/>
        </authorList>
    </citation>
    <scope>NUCLEOTIDE SEQUENCE</scope>
</reference>
<dbReference type="PANTHER" id="PTHR46060:SF1">
    <property type="entry name" value="MARINER MOS1 TRANSPOSASE-LIKE PROTEIN"/>
    <property type="match status" value="1"/>
</dbReference>
<feature type="domain" description="Mos1 transposase HTH" evidence="2">
    <location>
        <begin position="17"/>
        <end position="55"/>
    </location>
</feature>
<dbReference type="Pfam" id="PF17906">
    <property type="entry name" value="HTH_48"/>
    <property type="match status" value="1"/>
</dbReference>
<dbReference type="InterPro" id="IPR036397">
    <property type="entry name" value="RNaseH_sf"/>
</dbReference>
<name>B3CK19_PORPE</name>
<dbReference type="EMBL" id="AM906136">
    <property type="protein sequence ID" value="CAP20050.1"/>
    <property type="molecule type" value="Genomic_DNA"/>
</dbReference>
<reference evidence="3" key="2">
    <citation type="submission" date="2007-06" db="EMBL/GenBank/DDBJ databases">
        <authorList>
            <person name="Bui Q."/>
        </authorList>
    </citation>
    <scope>NUCLEOTIDE SEQUENCE</scope>
</reference>
<sequence>MASPHRTDWRFYVFIRTKLGEDARQIHADLNQVLGTHCPSYRTVARWASSFRDGKESLEDDPRTGRPSTSRTEENIAAVRRMIEEDRHTTIAVISDDLGLSTGSIHTIIHEDLKMRKVCSRWVPHLLSDDEKMRRVQCASAILTEFGPDGHKRITDIVTGDEKWFYFFQVPHKRQNMVWLGEKDARPTVVKGGFRSRKQMFIVFFSSTGPVSVVTVPKGQNVNATYYTETALKSVVKNLEKTKPTRLASGKVHLHHDNASSHTAVKTRQFLEESKLQLINHPPYSPDLAPCDFWLFPKLSEKLAGINFQRERDLARKINAVLRTISDCEYSECFVKWMTRLQKCVNLRGEYVEGV</sequence>
<feature type="domain" description="Tc1-like transposase DDE" evidence="1">
    <location>
        <begin position="218"/>
        <end position="292"/>
    </location>
</feature>
<dbReference type="InterPro" id="IPR041426">
    <property type="entry name" value="Mos1_HTH"/>
</dbReference>
<accession>B3CK19</accession>
<organism evidence="3">
    <name type="scientific">Portunus pelagicus</name>
    <name type="common">Blue swimmer crab</name>
    <dbReference type="NCBI Taxonomy" id="80836"/>
    <lineage>
        <taxon>Eukaryota</taxon>
        <taxon>Metazoa</taxon>
        <taxon>Ecdysozoa</taxon>
        <taxon>Arthropoda</taxon>
        <taxon>Crustacea</taxon>
        <taxon>Multicrustacea</taxon>
        <taxon>Malacostraca</taxon>
        <taxon>Eumalacostraca</taxon>
        <taxon>Eucarida</taxon>
        <taxon>Decapoda</taxon>
        <taxon>Pleocyemata</taxon>
        <taxon>Brachyura</taxon>
        <taxon>Eubrachyura</taxon>
        <taxon>Portunoidea</taxon>
        <taxon>Portunidae</taxon>
        <taxon>Portuninae</taxon>
        <taxon>Portunus</taxon>
    </lineage>
</organism>
<dbReference type="Pfam" id="PF13358">
    <property type="entry name" value="DDE_3"/>
    <property type="match status" value="1"/>
</dbReference>
<dbReference type="InterPro" id="IPR038717">
    <property type="entry name" value="Tc1-like_DDE_dom"/>
</dbReference>
<dbReference type="AlphaFoldDB" id="B3CK19"/>
<dbReference type="PANTHER" id="PTHR46060">
    <property type="entry name" value="MARINER MOS1 TRANSPOSASE-LIKE PROTEIN"/>
    <property type="match status" value="1"/>
</dbReference>
<dbReference type="Gene3D" id="3.30.420.10">
    <property type="entry name" value="Ribonuclease H-like superfamily/Ribonuclease H"/>
    <property type="match status" value="1"/>
</dbReference>
<dbReference type="GO" id="GO:0003676">
    <property type="term" value="F:nucleic acid binding"/>
    <property type="evidence" value="ECO:0007669"/>
    <property type="project" value="InterPro"/>
</dbReference>
<gene>
    <name evidence="3" type="primary">tnpA</name>
</gene>
<evidence type="ECO:0000259" key="2">
    <source>
        <dbReference type="Pfam" id="PF17906"/>
    </source>
</evidence>
<reference evidence="3" key="1">
    <citation type="thesis" date="2006" institute="Department of Biological Sciences" country="University of Le Mans, Le Mans, FRANCE">
        <title>Phyletic evolution analysis of Crustacea decapoda and the moleculaire evolution of their mobile elements mariner.</title>
        <authorList>
            <person name="Bui Q."/>
        </authorList>
    </citation>
    <scope>NUCLEOTIDE SEQUENCE</scope>
</reference>
<evidence type="ECO:0000259" key="1">
    <source>
        <dbReference type="Pfam" id="PF13358"/>
    </source>
</evidence>